<evidence type="ECO:0000256" key="3">
    <source>
        <dbReference type="ARBA" id="ARBA00022737"/>
    </source>
</evidence>
<evidence type="ECO:0000313" key="10">
    <source>
        <dbReference type="Proteomes" id="UP000243579"/>
    </source>
</evidence>
<evidence type="ECO:0000259" key="7">
    <source>
        <dbReference type="PROSITE" id="PS50923"/>
    </source>
</evidence>
<dbReference type="EMBL" id="KM038648">
    <property type="protein sequence ID" value="AIG56109.1"/>
    <property type="molecule type" value="Genomic_DNA"/>
</dbReference>
<dbReference type="Pfam" id="PF00084">
    <property type="entry name" value="Sushi"/>
    <property type="match status" value="1"/>
</dbReference>
<sequence>MAKMLRVCLLVVLLSFADARSWTDTKLKLKPLDCPPLSNIPRGTVYVTGTEPGATATYSCDSTHKLHGAKTRTCEFGSWTGDEPICRVHYSCAMDNTFENDHGGYFIGMQ</sequence>
<dbReference type="InterPro" id="IPR035976">
    <property type="entry name" value="Sushi/SCR/CCP_sf"/>
</dbReference>
<dbReference type="InterPro" id="IPR000436">
    <property type="entry name" value="Sushi_SCR_CCP_dom"/>
</dbReference>
<gene>
    <name evidence="9" type="ORF">ACHHYP_07395</name>
</gene>
<dbReference type="Proteomes" id="UP000243579">
    <property type="component" value="Unassembled WGS sequence"/>
</dbReference>
<evidence type="ECO:0000313" key="8">
    <source>
        <dbReference type="EMBL" id="AIG56109.1"/>
    </source>
</evidence>
<dbReference type="PANTHER" id="PTHR46393">
    <property type="entry name" value="SUSHI DOMAIN-CONTAINING PROTEIN"/>
    <property type="match status" value="1"/>
</dbReference>
<dbReference type="OrthoDB" id="6480633at2759"/>
<feature type="signal peptide" evidence="6">
    <location>
        <begin position="1"/>
        <end position="19"/>
    </location>
</feature>
<keyword evidence="3" id="KW-0677">Repeat</keyword>
<dbReference type="Gene3D" id="2.10.70.10">
    <property type="entry name" value="Complement Module, domain 1"/>
    <property type="match status" value="1"/>
</dbReference>
<evidence type="ECO:0000256" key="4">
    <source>
        <dbReference type="ARBA" id="ARBA00023157"/>
    </source>
</evidence>
<keyword evidence="1" id="KW-0768">Sushi</keyword>
<dbReference type="PROSITE" id="PS50923">
    <property type="entry name" value="SUSHI"/>
    <property type="match status" value="1"/>
</dbReference>
<dbReference type="CDD" id="cd00033">
    <property type="entry name" value="CCP"/>
    <property type="match status" value="1"/>
</dbReference>
<dbReference type="STRING" id="1202772.A0A0A7CNW3"/>
<evidence type="ECO:0000256" key="5">
    <source>
        <dbReference type="ARBA" id="ARBA00023180"/>
    </source>
</evidence>
<dbReference type="SMART" id="SM00032">
    <property type="entry name" value="CCP"/>
    <property type="match status" value="1"/>
</dbReference>
<accession>A0A0A7CNW3</accession>
<evidence type="ECO:0000313" key="9">
    <source>
        <dbReference type="EMBL" id="OQR99081.1"/>
    </source>
</evidence>
<feature type="chain" id="PRO_5002025971" evidence="6">
    <location>
        <begin position="20"/>
        <end position="110"/>
    </location>
</feature>
<proteinExistence type="predicted"/>
<keyword evidence="4" id="KW-1015">Disulfide bond</keyword>
<dbReference type="EMBL" id="JNBR01000075">
    <property type="protein sequence ID" value="OQR99081.1"/>
    <property type="molecule type" value="Genomic_DNA"/>
</dbReference>
<protein>
    <submittedName>
        <fullName evidence="8">Secreted protein</fullName>
    </submittedName>
</protein>
<evidence type="ECO:0000256" key="2">
    <source>
        <dbReference type="ARBA" id="ARBA00022729"/>
    </source>
</evidence>
<dbReference type="PANTHER" id="PTHR46393:SF7">
    <property type="entry name" value="COMPLEMENT C2"/>
    <property type="match status" value="1"/>
</dbReference>
<keyword evidence="10" id="KW-1185">Reference proteome</keyword>
<evidence type="ECO:0000256" key="1">
    <source>
        <dbReference type="ARBA" id="ARBA00022659"/>
    </source>
</evidence>
<name>A0A0A7CNW3_ACHHY</name>
<evidence type="ECO:0000256" key="6">
    <source>
        <dbReference type="SAM" id="SignalP"/>
    </source>
</evidence>
<dbReference type="AlphaFoldDB" id="A0A0A7CNW3"/>
<reference evidence="8 10" key="1">
    <citation type="journal article" date="2014" name="Genome Biol. Evol.">
        <title>The secreted proteins of Achlya hypogyna and Thraustotheca clavata identify the ancestral oomycete secretome and reveal gene acquisitions by horizontal gene transfer.</title>
        <authorList>
            <person name="Misner I."/>
            <person name="Blouin N."/>
            <person name="Leonard G."/>
            <person name="Richards T.A."/>
            <person name="Lane C.E."/>
        </authorList>
    </citation>
    <scope>NUCLEOTIDE SEQUENCE</scope>
    <source>
        <strain evidence="8 10">ATCC 48635</strain>
    </source>
</reference>
<feature type="domain" description="Sushi" evidence="7">
    <location>
        <begin position="32"/>
        <end position="88"/>
    </location>
</feature>
<organism evidence="8">
    <name type="scientific">Achlya hypogyna</name>
    <name type="common">Oomycete</name>
    <name type="synonym">Protoachlya hypogyna</name>
    <dbReference type="NCBI Taxonomy" id="1202772"/>
    <lineage>
        <taxon>Eukaryota</taxon>
        <taxon>Sar</taxon>
        <taxon>Stramenopiles</taxon>
        <taxon>Oomycota</taxon>
        <taxon>Saprolegniomycetes</taxon>
        <taxon>Saprolegniales</taxon>
        <taxon>Achlyaceae</taxon>
        <taxon>Achlya</taxon>
    </lineage>
</organism>
<keyword evidence="5" id="KW-0325">Glycoprotein</keyword>
<dbReference type="SUPFAM" id="SSF57535">
    <property type="entry name" value="Complement control module/SCR domain"/>
    <property type="match status" value="1"/>
</dbReference>
<keyword evidence="2 6" id="KW-0732">Signal</keyword>